<keyword evidence="1" id="KW-0812">Transmembrane</keyword>
<feature type="transmembrane region" description="Helical" evidence="1">
    <location>
        <begin position="12"/>
        <end position="28"/>
    </location>
</feature>
<evidence type="ECO:0000313" key="2">
    <source>
        <dbReference type="EMBL" id="QNM13030.1"/>
    </source>
</evidence>
<keyword evidence="3" id="KW-1185">Reference proteome</keyword>
<proteinExistence type="predicted"/>
<dbReference type="AlphaFoldDB" id="A0A7G9GQE8"/>
<gene>
    <name evidence="2" type="ORF">H9Q80_03485</name>
</gene>
<dbReference type="Proteomes" id="UP000515856">
    <property type="component" value="Chromosome"/>
</dbReference>
<feature type="transmembrane region" description="Helical" evidence="1">
    <location>
        <begin position="74"/>
        <end position="95"/>
    </location>
</feature>
<dbReference type="KEGG" id="ehn:H9Q80_03485"/>
<keyword evidence="1" id="KW-0472">Membrane</keyword>
<dbReference type="EMBL" id="CP060636">
    <property type="protein sequence ID" value="QNM13030.1"/>
    <property type="molecule type" value="Genomic_DNA"/>
</dbReference>
<protein>
    <submittedName>
        <fullName evidence="2">Uncharacterized protein</fullName>
    </submittedName>
</protein>
<evidence type="ECO:0000313" key="3">
    <source>
        <dbReference type="Proteomes" id="UP000515856"/>
    </source>
</evidence>
<dbReference type="RefSeq" id="WP_117454982.1">
    <property type="nucleotide sequence ID" value="NZ_CP060636.1"/>
</dbReference>
<reference evidence="2 3" key="1">
    <citation type="submission" date="2020-08" db="EMBL/GenBank/DDBJ databases">
        <authorList>
            <person name="Liu C."/>
            <person name="Sun Q."/>
        </authorList>
    </citation>
    <scope>NUCLEOTIDE SEQUENCE [LARGE SCALE GENOMIC DNA]</scope>
    <source>
        <strain evidence="2 3">NSJ-61</strain>
    </source>
</reference>
<keyword evidence="1" id="KW-1133">Transmembrane helix</keyword>
<organism evidence="2 3">
    <name type="scientific">[Eubacterium] hominis</name>
    <dbReference type="NCBI Taxonomy" id="2764325"/>
    <lineage>
        <taxon>Bacteria</taxon>
        <taxon>Bacillati</taxon>
        <taxon>Bacillota</taxon>
        <taxon>Erysipelotrichia</taxon>
        <taxon>Erysipelotrichales</taxon>
        <taxon>Erysipelotrichaceae</taxon>
        <taxon>Amedibacillus</taxon>
    </lineage>
</organism>
<sequence>MKKSFNIKRMILLIAIISIFGVMLYHVISTRNQLILMKQDLTDIQNGVITIEEATHIPEGFAYTTPESIHIESAYLWAIPYVITDIVLGSLYIVMYKT</sequence>
<evidence type="ECO:0000256" key="1">
    <source>
        <dbReference type="SAM" id="Phobius"/>
    </source>
</evidence>
<accession>A0A7G9GQE8</accession>
<name>A0A7G9GQE8_9FIRM</name>